<name>A0AAW0GH77_9APHY</name>
<evidence type="ECO:0008006" key="3">
    <source>
        <dbReference type="Google" id="ProtNLM"/>
    </source>
</evidence>
<dbReference type="EMBL" id="JASBNA010000006">
    <property type="protein sequence ID" value="KAK7690589.1"/>
    <property type="molecule type" value="Genomic_DNA"/>
</dbReference>
<proteinExistence type="predicted"/>
<evidence type="ECO:0000313" key="1">
    <source>
        <dbReference type="EMBL" id="KAK7690589.1"/>
    </source>
</evidence>
<dbReference type="Gene3D" id="1.20.1280.50">
    <property type="match status" value="1"/>
</dbReference>
<dbReference type="Proteomes" id="UP001385951">
    <property type="component" value="Unassembled WGS sequence"/>
</dbReference>
<protein>
    <recommendedName>
        <fullName evidence="3">F-box domain-containing protein</fullName>
    </recommendedName>
</protein>
<accession>A0AAW0GH77</accession>
<comment type="caution">
    <text evidence="1">The sequence shown here is derived from an EMBL/GenBank/DDBJ whole genome shotgun (WGS) entry which is preliminary data.</text>
</comment>
<dbReference type="AlphaFoldDB" id="A0AAW0GH77"/>
<gene>
    <name evidence="1" type="ORF">QCA50_005687</name>
</gene>
<sequence>MLDQDESTHESTNCLSDARAEAETCIVRHRETIDKELCAVADKSRFLNSLLPVSKLLPEILIEIFMKFATNPMHYFTSGFEKPVCMITVYDWMAVTRVCHSWRQVALGAPKLWSYIYLGSTEHVKTFLARSGQTPLHIRPWNMFMSISYGGYFPNPFTTGFLPILQSARAASLRLILMQVYRIESLSLNESEPVLERVFSQYEETIFRAPALKSIKFKAPSDSNIFPHILKRCDLPSLTHVEVRGFHDPWQQPFLQPKLTSLSLHNTLDPHNPDYMRGLLSFLSDQPQLESLTVHSDICEWCSEEFITHIDNIWMSDPVELSRLRDLTLHLSSYSVEAFIIHSNLPPTVRVKLVTAEKHSSHVTEEDALDTNFDYISQDPSIFTFILPSSLDVKSRDNSEWIDAPLAGLSIHLCTPSSGWPEEAVTHAFDYEISIKVYYFEDSVTPTTDSLPEPHFTLQFRFNRDTSSADLLQALLARPSLDRVTYLNVSCLAPNEMITPSSMGRLPCVLFHARSSTRSSDLVPSWRQCFGTVLFN</sequence>
<keyword evidence="2" id="KW-1185">Reference proteome</keyword>
<organism evidence="1 2">
    <name type="scientific">Cerrena zonata</name>
    <dbReference type="NCBI Taxonomy" id="2478898"/>
    <lineage>
        <taxon>Eukaryota</taxon>
        <taxon>Fungi</taxon>
        <taxon>Dikarya</taxon>
        <taxon>Basidiomycota</taxon>
        <taxon>Agaricomycotina</taxon>
        <taxon>Agaricomycetes</taxon>
        <taxon>Polyporales</taxon>
        <taxon>Cerrenaceae</taxon>
        <taxon>Cerrena</taxon>
    </lineage>
</organism>
<reference evidence="1 2" key="1">
    <citation type="submission" date="2022-09" db="EMBL/GenBank/DDBJ databases">
        <authorList>
            <person name="Palmer J.M."/>
        </authorList>
    </citation>
    <scope>NUCLEOTIDE SEQUENCE [LARGE SCALE GENOMIC DNA]</scope>
    <source>
        <strain evidence="1 2">DSM 7382</strain>
    </source>
</reference>
<evidence type="ECO:0000313" key="2">
    <source>
        <dbReference type="Proteomes" id="UP001385951"/>
    </source>
</evidence>